<comment type="caution">
    <text evidence="1">The sequence shown here is derived from an EMBL/GenBank/DDBJ whole genome shotgun (WGS) entry which is preliminary data.</text>
</comment>
<dbReference type="EMBL" id="MU826370">
    <property type="protein sequence ID" value="KAJ7377978.1"/>
    <property type="molecule type" value="Genomic_DNA"/>
</dbReference>
<name>A0A9W9ZCA9_9CNID</name>
<keyword evidence="2" id="KW-1185">Reference proteome</keyword>
<gene>
    <name evidence="1" type="ORF">OS493_025294</name>
</gene>
<dbReference type="AlphaFoldDB" id="A0A9W9ZCA9"/>
<dbReference type="Proteomes" id="UP001163046">
    <property type="component" value="Unassembled WGS sequence"/>
</dbReference>
<organism evidence="1 2">
    <name type="scientific">Desmophyllum pertusum</name>
    <dbReference type="NCBI Taxonomy" id="174260"/>
    <lineage>
        <taxon>Eukaryota</taxon>
        <taxon>Metazoa</taxon>
        <taxon>Cnidaria</taxon>
        <taxon>Anthozoa</taxon>
        <taxon>Hexacorallia</taxon>
        <taxon>Scleractinia</taxon>
        <taxon>Caryophylliina</taxon>
        <taxon>Caryophylliidae</taxon>
        <taxon>Desmophyllum</taxon>
    </lineage>
</organism>
<proteinExistence type="predicted"/>
<evidence type="ECO:0000313" key="2">
    <source>
        <dbReference type="Proteomes" id="UP001163046"/>
    </source>
</evidence>
<accession>A0A9W9ZCA9</accession>
<sequence>MRLLLIFPSVPDDNEAERPGVRCRRNSDSFLCFKPNEDEVALMKLKHAENQLNLKDKFMKRKS</sequence>
<protein>
    <submittedName>
        <fullName evidence="1">Uncharacterized protein</fullName>
    </submittedName>
</protein>
<reference evidence="1" key="1">
    <citation type="submission" date="2023-01" db="EMBL/GenBank/DDBJ databases">
        <title>Genome assembly of the deep-sea coral Lophelia pertusa.</title>
        <authorList>
            <person name="Herrera S."/>
            <person name="Cordes E."/>
        </authorList>
    </citation>
    <scope>NUCLEOTIDE SEQUENCE</scope>
    <source>
        <strain evidence="1">USNM1676648</strain>
        <tissue evidence="1">Polyp</tissue>
    </source>
</reference>
<evidence type="ECO:0000313" key="1">
    <source>
        <dbReference type="EMBL" id="KAJ7377978.1"/>
    </source>
</evidence>